<protein>
    <submittedName>
        <fullName evidence="10">Subtilisin-like protease SBT3.3</fullName>
    </submittedName>
</protein>
<evidence type="ECO:0000313" key="11">
    <source>
        <dbReference type="Proteomes" id="UP000224567"/>
    </source>
</evidence>
<dbReference type="InterPro" id="IPR015500">
    <property type="entry name" value="Peptidase_S8_subtilisin-rel"/>
</dbReference>
<dbReference type="InterPro" id="IPR000209">
    <property type="entry name" value="Peptidase_S8/S53_dom"/>
</dbReference>
<evidence type="ECO:0000256" key="2">
    <source>
        <dbReference type="ARBA" id="ARBA00022670"/>
    </source>
</evidence>
<dbReference type="EMBL" id="MLFT02000008">
    <property type="protein sequence ID" value="PHT40058.1"/>
    <property type="molecule type" value="Genomic_DNA"/>
</dbReference>
<dbReference type="STRING" id="33114.A0A2G2W4B3"/>
<keyword evidence="4" id="KW-0378">Hydrolase</keyword>
<keyword evidence="11" id="KW-1185">Reference proteome</keyword>
<comment type="caution">
    <text evidence="10">The sequence shown here is derived from an EMBL/GenBank/DDBJ whole genome shotgun (WGS) entry which is preliminary data.</text>
</comment>
<evidence type="ECO:0000256" key="7">
    <source>
        <dbReference type="SAM" id="MobiDB-lite"/>
    </source>
</evidence>
<dbReference type="FunFam" id="3.30.70.80:FF:000002">
    <property type="entry name" value="Subtilisin-like protease SBT5.3"/>
    <property type="match status" value="1"/>
</dbReference>
<evidence type="ECO:0000256" key="1">
    <source>
        <dbReference type="ARBA" id="ARBA00011073"/>
    </source>
</evidence>
<comment type="caution">
    <text evidence="6">Lacks conserved residue(s) required for the propagation of feature annotation.</text>
</comment>
<evidence type="ECO:0000259" key="9">
    <source>
        <dbReference type="Pfam" id="PF05922"/>
    </source>
</evidence>
<dbReference type="Gene3D" id="3.40.50.200">
    <property type="entry name" value="Peptidase S8/S53 domain"/>
    <property type="match status" value="2"/>
</dbReference>
<dbReference type="InterPro" id="IPR045051">
    <property type="entry name" value="SBT"/>
</dbReference>
<dbReference type="InterPro" id="IPR036852">
    <property type="entry name" value="Peptidase_S8/S53_dom_sf"/>
</dbReference>
<keyword evidence="2" id="KW-0645">Protease</keyword>
<dbReference type="InterPro" id="IPR023828">
    <property type="entry name" value="Peptidase_S8_Ser-AS"/>
</dbReference>
<name>A0A2G2W4B3_CAPBA</name>
<dbReference type="PANTHER" id="PTHR10795">
    <property type="entry name" value="PROPROTEIN CONVERTASE SUBTILISIN/KEXIN"/>
    <property type="match status" value="1"/>
</dbReference>
<dbReference type="AlphaFoldDB" id="A0A2G2W4B3"/>
<dbReference type="PROSITE" id="PS51892">
    <property type="entry name" value="SUBTILASE"/>
    <property type="match status" value="1"/>
</dbReference>
<dbReference type="OrthoDB" id="206201at2759"/>
<evidence type="ECO:0000259" key="8">
    <source>
        <dbReference type="Pfam" id="PF00082"/>
    </source>
</evidence>
<evidence type="ECO:0000256" key="3">
    <source>
        <dbReference type="ARBA" id="ARBA00022729"/>
    </source>
</evidence>
<dbReference type="InterPro" id="IPR034197">
    <property type="entry name" value="Peptidases_S8_3"/>
</dbReference>
<dbReference type="PROSITE" id="PS00138">
    <property type="entry name" value="SUBTILASE_SER"/>
    <property type="match status" value="1"/>
</dbReference>
<feature type="domain" description="Inhibitor I9" evidence="9">
    <location>
        <begin position="213"/>
        <end position="274"/>
    </location>
</feature>
<accession>A0A2G2W4B3</accession>
<proteinExistence type="inferred from homology"/>
<dbReference type="InterPro" id="IPR010259">
    <property type="entry name" value="S8pro/Inhibitor_I9"/>
</dbReference>
<dbReference type="CDD" id="cd04852">
    <property type="entry name" value="Peptidases_S8_3"/>
    <property type="match status" value="1"/>
</dbReference>
<evidence type="ECO:0000256" key="5">
    <source>
        <dbReference type="ARBA" id="ARBA00022825"/>
    </source>
</evidence>
<evidence type="ECO:0000256" key="4">
    <source>
        <dbReference type="ARBA" id="ARBA00022801"/>
    </source>
</evidence>
<dbReference type="PRINTS" id="PR00723">
    <property type="entry name" value="SUBTILISIN"/>
</dbReference>
<sequence>MTDIDQAFSEDEPPALTDSSTTAEKEFNAKWERSNRLCILAFRRLIAKHLKSGLPETINTKRFHAQVEERYLISNKAETRDLMNKLAGVRYDFIGSVRDYILKMVHIQSKLKTLEITLPDIYIVQSALKSLPAEFNQMKTTYNTQYEPWSISKCIVEEEKIKGRRVRRLHRRVVEGCRKERDEEKGRGERDQPLLLIWKEDGIWLCCSVTCLHIVYLGHRSHDDHELITDSHHDILGYVIGSKEEAKKQMVYSYRHGFSGFAAKLTNSQAKKIRVMVKKKKKTMGKKTMVGRGLQGIWGDSEAFNDKGLGPIPSRWKGSCKSEGKFNATKHCNKKVIGARWYIKGLLEENELNQTMINKLYELSALDEDGHGTHVAYTTAGSYVNNIQYYGLNMGTVRGGAPLARLAIYKVSWKGKYGHCSGADILAAIDDAIKDGVDILSASLDDGHNQVDFNSLLGIGSFHAVSHGIPFVAAGGNDGPESNSIINTSPWMINVAANNEDREIVIPLTLGNNETILAGGAIFKGKEPAFAPLVVDIDTTNNQDPIINLGRSEVLQGKEILVKVSRFSSRGPNSIAPEILKPDVAAPGENIIAAVPPRLGNNGFKFMSGTSMATPHVTGIVALLKVVHPNWSPAAIKSSLVTTGNSL</sequence>
<keyword evidence="5" id="KW-0720">Serine protease</keyword>
<evidence type="ECO:0000256" key="6">
    <source>
        <dbReference type="PROSITE-ProRule" id="PRU01240"/>
    </source>
</evidence>
<dbReference type="InterPro" id="IPR037045">
    <property type="entry name" value="S8pro/Inhibitor_I9_sf"/>
</dbReference>
<organism evidence="10 11">
    <name type="scientific">Capsicum baccatum</name>
    <name type="common">Peruvian pepper</name>
    <dbReference type="NCBI Taxonomy" id="33114"/>
    <lineage>
        <taxon>Eukaryota</taxon>
        <taxon>Viridiplantae</taxon>
        <taxon>Streptophyta</taxon>
        <taxon>Embryophyta</taxon>
        <taxon>Tracheophyta</taxon>
        <taxon>Spermatophyta</taxon>
        <taxon>Magnoliopsida</taxon>
        <taxon>eudicotyledons</taxon>
        <taxon>Gunneridae</taxon>
        <taxon>Pentapetalae</taxon>
        <taxon>asterids</taxon>
        <taxon>lamiids</taxon>
        <taxon>Solanales</taxon>
        <taxon>Solanaceae</taxon>
        <taxon>Solanoideae</taxon>
        <taxon>Capsiceae</taxon>
        <taxon>Capsicum</taxon>
    </lineage>
</organism>
<gene>
    <name evidence="10" type="ORF">CQW23_18912</name>
</gene>
<dbReference type="Pfam" id="PF05922">
    <property type="entry name" value="Inhibitor_I9"/>
    <property type="match status" value="1"/>
</dbReference>
<dbReference type="Gene3D" id="3.30.70.80">
    <property type="entry name" value="Peptidase S8 propeptide/proteinase inhibitor I9"/>
    <property type="match status" value="1"/>
</dbReference>
<evidence type="ECO:0000313" key="10">
    <source>
        <dbReference type="EMBL" id="PHT40058.1"/>
    </source>
</evidence>
<feature type="region of interest" description="Disordered" evidence="7">
    <location>
        <begin position="1"/>
        <end position="23"/>
    </location>
</feature>
<dbReference type="SUPFAM" id="SSF52743">
    <property type="entry name" value="Subtilisin-like"/>
    <property type="match status" value="1"/>
</dbReference>
<comment type="similarity">
    <text evidence="1 6">Belongs to the peptidase S8 family.</text>
</comment>
<dbReference type="Proteomes" id="UP000224567">
    <property type="component" value="Unassembled WGS sequence"/>
</dbReference>
<dbReference type="GO" id="GO:0006508">
    <property type="term" value="P:proteolysis"/>
    <property type="evidence" value="ECO:0007669"/>
    <property type="project" value="UniProtKB-KW"/>
</dbReference>
<dbReference type="Gene3D" id="3.50.30.30">
    <property type="match status" value="1"/>
</dbReference>
<feature type="domain" description="Peptidase S8/S53" evidence="8">
    <location>
        <begin position="364"/>
        <end position="643"/>
    </location>
</feature>
<reference evidence="10 11" key="1">
    <citation type="journal article" date="2017" name="Genome Biol.">
        <title>New reference genome sequences of hot pepper reveal the massive evolution of plant disease-resistance genes by retroduplication.</title>
        <authorList>
            <person name="Kim S."/>
            <person name="Park J."/>
            <person name="Yeom S.I."/>
            <person name="Kim Y.M."/>
            <person name="Seo E."/>
            <person name="Kim K.T."/>
            <person name="Kim M.S."/>
            <person name="Lee J.M."/>
            <person name="Cheong K."/>
            <person name="Shin H.S."/>
            <person name="Kim S.B."/>
            <person name="Han K."/>
            <person name="Lee J."/>
            <person name="Park M."/>
            <person name="Lee H.A."/>
            <person name="Lee H.Y."/>
            <person name="Lee Y."/>
            <person name="Oh S."/>
            <person name="Lee J.H."/>
            <person name="Choi E."/>
            <person name="Choi E."/>
            <person name="Lee S.E."/>
            <person name="Jeon J."/>
            <person name="Kim H."/>
            <person name="Choi G."/>
            <person name="Song H."/>
            <person name="Lee J."/>
            <person name="Lee S.C."/>
            <person name="Kwon J.K."/>
            <person name="Lee H.Y."/>
            <person name="Koo N."/>
            <person name="Hong Y."/>
            <person name="Kim R.W."/>
            <person name="Kang W.H."/>
            <person name="Huh J.H."/>
            <person name="Kang B.C."/>
            <person name="Yang T.J."/>
            <person name="Lee Y.H."/>
            <person name="Bennetzen J.L."/>
            <person name="Choi D."/>
        </authorList>
    </citation>
    <scope>NUCLEOTIDE SEQUENCE [LARGE SCALE GENOMIC DNA]</scope>
    <source>
        <strain evidence="11">cv. PBC81</strain>
    </source>
</reference>
<keyword evidence="3" id="KW-0732">Signal</keyword>
<dbReference type="GO" id="GO:0004252">
    <property type="term" value="F:serine-type endopeptidase activity"/>
    <property type="evidence" value="ECO:0007669"/>
    <property type="project" value="InterPro"/>
</dbReference>
<dbReference type="Pfam" id="PF00082">
    <property type="entry name" value="Peptidase_S8"/>
    <property type="match status" value="1"/>
</dbReference>
<reference evidence="11" key="2">
    <citation type="journal article" date="2017" name="J. Anim. Genet.">
        <title>Multiple reference genome sequences of hot pepper reveal the massive evolution of plant disease resistance genes by retroduplication.</title>
        <authorList>
            <person name="Kim S."/>
            <person name="Park J."/>
            <person name="Yeom S.-I."/>
            <person name="Kim Y.-M."/>
            <person name="Seo E."/>
            <person name="Kim K.-T."/>
            <person name="Kim M.-S."/>
            <person name="Lee J.M."/>
            <person name="Cheong K."/>
            <person name="Shin H.-S."/>
            <person name="Kim S.-B."/>
            <person name="Han K."/>
            <person name="Lee J."/>
            <person name="Park M."/>
            <person name="Lee H.-A."/>
            <person name="Lee H.-Y."/>
            <person name="Lee Y."/>
            <person name="Oh S."/>
            <person name="Lee J.H."/>
            <person name="Choi E."/>
            <person name="Choi E."/>
            <person name="Lee S.E."/>
            <person name="Jeon J."/>
            <person name="Kim H."/>
            <person name="Choi G."/>
            <person name="Song H."/>
            <person name="Lee J."/>
            <person name="Lee S.-C."/>
            <person name="Kwon J.-K."/>
            <person name="Lee H.-Y."/>
            <person name="Koo N."/>
            <person name="Hong Y."/>
            <person name="Kim R.W."/>
            <person name="Kang W.-H."/>
            <person name="Huh J.H."/>
            <person name="Kang B.-C."/>
            <person name="Yang T.-J."/>
            <person name="Lee Y.-H."/>
            <person name="Bennetzen J.L."/>
            <person name="Choi D."/>
        </authorList>
    </citation>
    <scope>NUCLEOTIDE SEQUENCE [LARGE SCALE GENOMIC DNA]</scope>
    <source>
        <strain evidence="11">cv. PBC81</strain>
    </source>
</reference>